<dbReference type="Pfam" id="PF14119">
    <property type="entry name" value="DUF4288"/>
    <property type="match status" value="1"/>
</dbReference>
<evidence type="ECO:0000313" key="2">
    <source>
        <dbReference type="Proteomes" id="UP001232063"/>
    </source>
</evidence>
<dbReference type="RefSeq" id="WP_314510920.1">
    <property type="nucleotide sequence ID" value="NZ_JASJOU010000003.1"/>
</dbReference>
<dbReference type="InterPro" id="IPR025630">
    <property type="entry name" value="DUF4288"/>
</dbReference>
<organism evidence="1 2">
    <name type="scientific">Xanthocytophaga agilis</name>
    <dbReference type="NCBI Taxonomy" id="3048010"/>
    <lineage>
        <taxon>Bacteria</taxon>
        <taxon>Pseudomonadati</taxon>
        <taxon>Bacteroidota</taxon>
        <taxon>Cytophagia</taxon>
        <taxon>Cytophagales</taxon>
        <taxon>Rhodocytophagaceae</taxon>
        <taxon>Xanthocytophaga</taxon>
    </lineage>
</organism>
<comment type="caution">
    <text evidence="1">The sequence shown here is derived from an EMBL/GenBank/DDBJ whole genome shotgun (WGS) entry which is preliminary data.</text>
</comment>
<accession>A0AAE3R4M1</accession>
<sequence>MNWYKATIVFRVIGQDAQVPLAKKLCIIHAFDQQEARQKANSIGYTQQDCFLDLKQQWVQWQFSHVADLTLVGKLATSLQWSSHVTAKNQLNDYYSSHSCQVISQSNQYFFWYRTYIKCIQAVSGVFRYLSQSLHRKIVRYLI</sequence>
<name>A0AAE3R4M1_9BACT</name>
<dbReference type="AlphaFoldDB" id="A0AAE3R4M1"/>
<dbReference type="Proteomes" id="UP001232063">
    <property type="component" value="Unassembled WGS sequence"/>
</dbReference>
<proteinExistence type="predicted"/>
<gene>
    <name evidence="1" type="ORF">QNI22_12310</name>
</gene>
<reference evidence="1" key="1">
    <citation type="submission" date="2023-05" db="EMBL/GenBank/DDBJ databases">
        <authorList>
            <person name="Zhang X."/>
        </authorList>
    </citation>
    <scope>NUCLEOTIDE SEQUENCE</scope>
    <source>
        <strain evidence="1">BD1B2-1</strain>
    </source>
</reference>
<dbReference type="EMBL" id="JASJOU010000003">
    <property type="protein sequence ID" value="MDJ1501439.1"/>
    <property type="molecule type" value="Genomic_DNA"/>
</dbReference>
<keyword evidence="2" id="KW-1185">Reference proteome</keyword>
<protein>
    <submittedName>
        <fullName evidence="1">DUF4288 domain-containing protein</fullName>
    </submittedName>
</protein>
<evidence type="ECO:0000313" key="1">
    <source>
        <dbReference type="EMBL" id="MDJ1501439.1"/>
    </source>
</evidence>